<protein>
    <submittedName>
        <fullName evidence="2">Uncharacterized protein</fullName>
    </submittedName>
</protein>
<dbReference type="Proteomes" id="UP001177670">
    <property type="component" value="Unassembled WGS sequence"/>
</dbReference>
<accession>A0AA40G285</accession>
<proteinExistence type="predicted"/>
<comment type="caution">
    <text evidence="2">The sequence shown here is derived from an EMBL/GenBank/DDBJ whole genome shotgun (WGS) entry which is preliminary data.</text>
</comment>
<evidence type="ECO:0000256" key="1">
    <source>
        <dbReference type="SAM" id="MobiDB-lite"/>
    </source>
</evidence>
<reference evidence="2" key="1">
    <citation type="submission" date="2021-10" db="EMBL/GenBank/DDBJ databases">
        <title>Melipona bicolor Genome sequencing and assembly.</title>
        <authorList>
            <person name="Araujo N.S."/>
            <person name="Arias M.C."/>
        </authorList>
    </citation>
    <scope>NUCLEOTIDE SEQUENCE</scope>
    <source>
        <strain evidence="2">USP_2M_L1-L4_2017</strain>
        <tissue evidence="2">Whole body</tissue>
    </source>
</reference>
<evidence type="ECO:0000313" key="2">
    <source>
        <dbReference type="EMBL" id="KAK1129153.1"/>
    </source>
</evidence>
<gene>
    <name evidence="2" type="ORF">K0M31_020283</name>
</gene>
<dbReference type="EMBL" id="JAHYIQ010000009">
    <property type="protein sequence ID" value="KAK1129153.1"/>
    <property type="molecule type" value="Genomic_DNA"/>
</dbReference>
<organism evidence="2 3">
    <name type="scientific">Melipona bicolor</name>
    <dbReference type="NCBI Taxonomy" id="60889"/>
    <lineage>
        <taxon>Eukaryota</taxon>
        <taxon>Metazoa</taxon>
        <taxon>Ecdysozoa</taxon>
        <taxon>Arthropoda</taxon>
        <taxon>Hexapoda</taxon>
        <taxon>Insecta</taxon>
        <taxon>Pterygota</taxon>
        <taxon>Neoptera</taxon>
        <taxon>Endopterygota</taxon>
        <taxon>Hymenoptera</taxon>
        <taxon>Apocrita</taxon>
        <taxon>Aculeata</taxon>
        <taxon>Apoidea</taxon>
        <taxon>Anthophila</taxon>
        <taxon>Apidae</taxon>
        <taxon>Melipona</taxon>
    </lineage>
</organism>
<dbReference type="AlphaFoldDB" id="A0AA40G285"/>
<keyword evidence="3" id="KW-1185">Reference proteome</keyword>
<sequence length="253" mass="28152">MRNRLGRLDRVITLLRCPGRRQPTPFSPETRVAFDSCRRLESPNDAVMGAGTKGMRGKNGTNDGVATNKAVPFSSSTSIFRYQATKQPERSEQPGACNICPRCLHTIDSIHAANFSTKSSYCPFVRKDKGIRFAGNQDPWILASPKVSLRLFRQWPTVQSSLETSSLNRTRTHHEHECAHVLIARRWLSSRTQPLGCRLTFSARDDGVGLGHGSMMGVDRKPRENGTGNGTVYVRPTISVDTDFFFILTLVEG</sequence>
<name>A0AA40G285_9HYME</name>
<evidence type="ECO:0000313" key="3">
    <source>
        <dbReference type="Proteomes" id="UP001177670"/>
    </source>
</evidence>
<feature type="region of interest" description="Disordered" evidence="1">
    <location>
        <begin position="45"/>
        <end position="64"/>
    </location>
</feature>